<reference evidence="10" key="1">
    <citation type="submission" date="2022-07" db="EMBL/GenBank/DDBJ databases">
        <title>Parvularcula maris sp. nov., an algicidal bacterium isolated from seawater.</title>
        <authorList>
            <person name="Li F."/>
        </authorList>
    </citation>
    <scope>NUCLEOTIDE SEQUENCE</scope>
    <source>
        <strain evidence="10">BGMRC 0090</strain>
    </source>
</reference>
<dbReference type="AlphaFoldDB" id="A0A9X2L8T7"/>
<comment type="caution">
    <text evidence="10">The sequence shown here is derived from an EMBL/GenBank/DDBJ whole genome shotgun (WGS) entry which is preliminary data.</text>
</comment>
<evidence type="ECO:0000256" key="6">
    <source>
        <dbReference type="ARBA" id="ARBA00023065"/>
    </source>
</evidence>
<evidence type="ECO:0000256" key="3">
    <source>
        <dbReference type="ARBA" id="ARBA00022475"/>
    </source>
</evidence>
<evidence type="ECO:0000256" key="2">
    <source>
        <dbReference type="ARBA" id="ARBA00022448"/>
    </source>
</evidence>
<evidence type="ECO:0000313" key="10">
    <source>
        <dbReference type="EMBL" id="MCQ8185170.1"/>
    </source>
</evidence>
<feature type="transmembrane region" description="Helical" evidence="8">
    <location>
        <begin position="408"/>
        <end position="431"/>
    </location>
</feature>
<organism evidence="10 11">
    <name type="scientific">Parvularcula maris</name>
    <dbReference type="NCBI Taxonomy" id="2965077"/>
    <lineage>
        <taxon>Bacteria</taxon>
        <taxon>Pseudomonadati</taxon>
        <taxon>Pseudomonadota</taxon>
        <taxon>Alphaproteobacteria</taxon>
        <taxon>Parvularculales</taxon>
        <taxon>Parvularculaceae</taxon>
        <taxon>Parvularcula</taxon>
    </lineage>
</organism>
<evidence type="ECO:0000256" key="5">
    <source>
        <dbReference type="ARBA" id="ARBA00022989"/>
    </source>
</evidence>
<feature type="transmembrane region" description="Helical" evidence="8">
    <location>
        <begin position="379"/>
        <end position="402"/>
    </location>
</feature>
<evidence type="ECO:0008006" key="12">
    <source>
        <dbReference type="Google" id="ProtNLM"/>
    </source>
</evidence>
<protein>
    <recommendedName>
        <fullName evidence="12">TrkH family potassium uptake protein</fullName>
    </recommendedName>
</protein>
<feature type="transmembrane region" description="Helical" evidence="8">
    <location>
        <begin position="128"/>
        <end position="151"/>
    </location>
</feature>
<keyword evidence="2" id="KW-0813">Transport</keyword>
<evidence type="ECO:0000256" key="8">
    <source>
        <dbReference type="SAM" id="Phobius"/>
    </source>
</evidence>
<keyword evidence="9" id="KW-0732">Signal</keyword>
<feature type="transmembrane region" description="Helical" evidence="8">
    <location>
        <begin position="326"/>
        <end position="346"/>
    </location>
</feature>
<accession>A0A9X2L8T7</accession>
<name>A0A9X2L8T7_9PROT</name>
<feature type="transmembrane region" description="Helical" evidence="8">
    <location>
        <begin position="71"/>
        <end position="92"/>
    </location>
</feature>
<feature type="transmembrane region" description="Helical" evidence="8">
    <location>
        <begin position="183"/>
        <end position="202"/>
    </location>
</feature>
<evidence type="ECO:0000256" key="9">
    <source>
        <dbReference type="SAM" id="SignalP"/>
    </source>
</evidence>
<dbReference type="PANTHER" id="PTHR32024:SF3">
    <property type="entry name" value="TRK SYSTEM POTASSIUM UPTAKE PROTEIN"/>
    <property type="match status" value="1"/>
</dbReference>
<evidence type="ECO:0000256" key="7">
    <source>
        <dbReference type="ARBA" id="ARBA00023136"/>
    </source>
</evidence>
<sequence>MSYVPLLRFFGFALLAIAAASAAPILAAWITGEDPSAYIASLCLSGFISALLFVLSQGLKQGKSVRSGFRELILALSVFWLIGPFAACVPFVGQSLSLPSAWFEAVSALTTTGAWLSEPLARATASGMIYRASLEWLGGIASLATAAAVFVRPEFIGIAPPVPPFARGQGDTYLRAFTAAFETFAPVYAALTGVSFFGFIFTGVPVEQAITLALSLIASGGFAPTPGGIASYGIPAMVVAYSTLVVSAVNFIVIARLALRGGGRLETGPDAETRAFLLLIIPVALLFWFSLEGWNPRQLPPQIGNAISLLSTNGTIIGSTPQLTPLLVTATIGGAAVSTAGGIKLLRWLITFQRAGQELWQLTHPAGVLYRKRPALHEFGVWIHTIAFTIVLAALTLTVGFFGYDLELAVATAVAVVTNAGPLIAAAPSSTSDFIQFTEPLRILLALGMIAGRLELIVLLLLVAPTFWRA</sequence>
<dbReference type="EMBL" id="JANIBC010000004">
    <property type="protein sequence ID" value="MCQ8185170.1"/>
    <property type="molecule type" value="Genomic_DNA"/>
</dbReference>
<dbReference type="RefSeq" id="WP_256619038.1">
    <property type="nucleotide sequence ID" value="NZ_JANIBC010000004.1"/>
</dbReference>
<keyword evidence="6" id="KW-0406">Ion transport</keyword>
<keyword evidence="4 8" id="KW-0812">Transmembrane</keyword>
<proteinExistence type="predicted"/>
<dbReference type="GO" id="GO:0005886">
    <property type="term" value="C:plasma membrane"/>
    <property type="evidence" value="ECO:0007669"/>
    <property type="project" value="UniProtKB-SubCell"/>
</dbReference>
<dbReference type="PANTHER" id="PTHR32024">
    <property type="entry name" value="TRK SYSTEM POTASSIUM UPTAKE PROTEIN TRKG-RELATED"/>
    <property type="match status" value="1"/>
</dbReference>
<dbReference type="GO" id="GO:0030001">
    <property type="term" value="P:metal ion transport"/>
    <property type="evidence" value="ECO:0007669"/>
    <property type="project" value="UniProtKB-ARBA"/>
</dbReference>
<dbReference type="Proteomes" id="UP001142610">
    <property type="component" value="Unassembled WGS sequence"/>
</dbReference>
<feature type="chain" id="PRO_5040762045" description="TrkH family potassium uptake protein" evidence="9">
    <location>
        <begin position="23"/>
        <end position="470"/>
    </location>
</feature>
<gene>
    <name evidence="10" type="ORF">NOG11_07165</name>
</gene>
<keyword evidence="3" id="KW-1003">Cell membrane</keyword>
<evidence type="ECO:0000313" key="11">
    <source>
        <dbReference type="Proteomes" id="UP001142610"/>
    </source>
</evidence>
<dbReference type="GO" id="GO:0008324">
    <property type="term" value="F:monoatomic cation transmembrane transporter activity"/>
    <property type="evidence" value="ECO:0007669"/>
    <property type="project" value="InterPro"/>
</dbReference>
<keyword evidence="5 8" id="KW-1133">Transmembrane helix</keyword>
<dbReference type="InterPro" id="IPR003445">
    <property type="entry name" value="Cat_transpt"/>
</dbReference>
<feature type="transmembrane region" description="Helical" evidence="8">
    <location>
        <begin position="271"/>
        <end position="291"/>
    </location>
</feature>
<keyword evidence="11" id="KW-1185">Reference proteome</keyword>
<comment type="subcellular location">
    <subcellularLocation>
        <location evidence="1">Cell membrane</location>
        <topology evidence="1">Multi-pass membrane protein</topology>
    </subcellularLocation>
</comment>
<dbReference type="Pfam" id="PF02386">
    <property type="entry name" value="TrkH"/>
    <property type="match status" value="1"/>
</dbReference>
<evidence type="ECO:0000256" key="4">
    <source>
        <dbReference type="ARBA" id="ARBA00022692"/>
    </source>
</evidence>
<feature type="signal peptide" evidence="9">
    <location>
        <begin position="1"/>
        <end position="22"/>
    </location>
</feature>
<evidence type="ECO:0000256" key="1">
    <source>
        <dbReference type="ARBA" id="ARBA00004651"/>
    </source>
</evidence>
<feature type="transmembrane region" description="Helical" evidence="8">
    <location>
        <begin position="37"/>
        <end position="59"/>
    </location>
</feature>
<feature type="transmembrane region" description="Helical" evidence="8">
    <location>
        <begin position="238"/>
        <end position="259"/>
    </location>
</feature>
<feature type="transmembrane region" description="Helical" evidence="8">
    <location>
        <begin position="443"/>
        <end position="468"/>
    </location>
</feature>
<keyword evidence="7 8" id="KW-0472">Membrane</keyword>